<dbReference type="InterPro" id="IPR048524">
    <property type="entry name" value="Lamp2-like_TM"/>
</dbReference>
<evidence type="ECO:0000256" key="8">
    <source>
        <dbReference type="ARBA" id="ARBA00022989"/>
    </source>
</evidence>
<name>A0ABM5EWH6_9SAUR</name>
<evidence type="ECO:0000259" key="21">
    <source>
        <dbReference type="Pfam" id="PF21222"/>
    </source>
</evidence>
<keyword evidence="10 16" id="KW-0472">Membrane</keyword>
<dbReference type="PANTHER" id="PTHR11506:SF6">
    <property type="entry name" value="LYSOSOME-ASSOCIATED MEMBRANE GLYCOPROTEIN 2"/>
    <property type="match status" value="1"/>
</dbReference>
<evidence type="ECO:0000256" key="13">
    <source>
        <dbReference type="ARBA" id="ARBA00023228"/>
    </source>
</evidence>
<protein>
    <recommendedName>
        <fullName evidence="15">Lysosome-associated membrane glycoprotein 2</fullName>
    </recommendedName>
</protein>
<dbReference type="PROSITE" id="PS00310">
    <property type="entry name" value="LAMP_1"/>
    <property type="match status" value="1"/>
</dbReference>
<dbReference type="InterPro" id="IPR018134">
    <property type="entry name" value="LAMP_CS"/>
</dbReference>
<feature type="chain" id="PRO_5045469336" description="Lysosome-associated membrane glycoprotein 2" evidence="19">
    <location>
        <begin position="41"/>
        <end position="438"/>
    </location>
</feature>
<evidence type="ECO:0000313" key="23">
    <source>
        <dbReference type="RefSeq" id="XP_072837506.1"/>
    </source>
</evidence>
<gene>
    <name evidence="23" type="primary">LAMP2</name>
</gene>
<feature type="domain" description="Lysosome-associated membrane glycoprotein 2-like luminal" evidence="20">
    <location>
        <begin position="245"/>
        <end position="385"/>
    </location>
</feature>
<comment type="similarity">
    <text evidence="16">Belongs to the LAMP family.</text>
</comment>
<evidence type="ECO:0000256" key="5">
    <source>
        <dbReference type="ARBA" id="ARBA00022692"/>
    </source>
</evidence>
<dbReference type="Gene3D" id="2.40.160.110">
    <property type="match status" value="2"/>
</dbReference>
<comment type="subcellular location">
    <subcellularLocation>
        <location evidence="1">Cell membrane</location>
        <topology evidence="1">Single-pass type I membrane protein</topology>
    </subcellularLocation>
    <subcellularLocation>
        <location evidence="3">Cytoplasmic vesicle</location>
        <location evidence="3">Autophagosome membrane</location>
    </subcellularLocation>
    <subcellularLocation>
        <location evidence="2">Endosome membrane</location>
        <topology evidence="2">Single-pass type I membrane protein</topology>
    </subcellularLocation>
    <subcellularLocation>
        <location evidence="16">Lysosome membrane</location>
        <topology evidence="16">Single-pass type I membrane protein</topology>
    </subcellularLocation>
</comment>
<keyword evidence="8 18" id="KW-1133">Transmembrane helix</keyword>
<evidence type="ECO:0000256" key="4">
    <source>
        <dbReference type="ARBA" id="ARBA00022475"/>
    </source>
</evidence>
<evidence type="ECO:0000256" key="10">
    <source>
        <dbReference type="ARBA" id="ARBA00023136"/>
    </source>
</evidence>
<feature type="compositionally biased region" description="Low complexity" evidence="17">
    <location>
        <begin position="218"/>
        <end position="230"/>
    </location>
</feature>
<sequence length="438" mass="48585">MEPPRCHHRRRPLRAPFLCHRGLFLGLLFLQGSVLFKVYAVDVEVKDDENVTCLYAKWMMNLSITYESAINEYKSVAFMFPESVRYDGSTCGNETYGPILAMEFGNGHLWSIQFTKTEATYQGSISFTYNTNDTELFPDAIRKGPVTTSASFPEQPVQLYTIFRCHNMEPVESDNVTHDLWNVTLQAFLEDGSLSNQWTVCENDIVVTAGTPAPTTRPVTENPTTSTVPTTPLPPLPTLLPVEVPATGNYSLMNGSTACLLANLGLQLNISQQVPLIINFNPKSTVASGSCGSTTSVLTLKDGSCTVDFLFAVKDTSSDRFSLKEVNITVVQPKNGTLSAANRSLDYWETTLGNSYMCRKEETLVVTSGYRMNVFDLKIQPFDVQDNEYATAEDCSPDVDNYFVPIVVGAALAGLVFLVFMAYFVGRTTRRNASYEQF</sequence>
<dbReference type="RefSeq" id="XP_072837506.1">
    <property type="nucleotide sequence ID" value="XM_072981405.1"/>
</dbReference>
<feature type="transmembrane region" description="Helical" evidence="18">
    <location>
        <begin position="402"/>
        <end position="425"/>
    </location>
</feature>
<organism evidence="22 23">
    <name type="scientific">Pogona vitticeps</name>
    <name type="common">central bearded dragon</name>
    <dbReference type="NCBI Taxonomy" id="103695"/>
    <lineage>
        <taxon>Eukaryota</taxon>
        <taxon>Metazoa</taxon>
        <taxon>Chordata</taxon>
        <taxon>Craniata</taxon>
        <taxon>Vertebrata</taxon>
        <taxon>Euteleostomi</taxon>
        <taxon>Lepidosauria</taxon>
        <taxon>Squamata</taxon>
        <taxon>Bifurcata</taxon>
        <taxon>Unidentata</taxon>
        <taxon>Episquamata</taxon>
        <taxon>Toxicofera</taxon>
        <taxon>Iguania</taxon>
        <taxon>Acrodonta</taxon>
        <taxon>Agamidae</taxon>
        <taxon>Amphibolurinae</taxon>
        <taxon>Pogona</taxon>
    </lineage>
</organism>
<evidence type="ECO:0000256" key="14">
    <source>
        <dbReference type="ARBA" id="ARBA00023329"/>
    </source>
</evidence>
<evidence type="ECO:0000256" key="11">
    <source>
        <dbReference type="ARBA" id="ARBA00023157"/>
    </source>
</evidence>
<feature type="region of interest" description="Disordered" evidence="17">
    <location>
        <begin position="212"/>
        <end position="236"/>
    </location>
</feature>
<accession>A0ABM5EWH6</accession>
<evidence type="ECO:0000256" key="3">
    <source>
        <dbReference type="ARBA" id="ARBA00004652"/>
    </source>
</evidence>
<evidence type="ECO:0000256" key="15">
    <source>
        <dbReference type="ARBA" id="ARBA00074380"/>
    </source>
</evidence>
<keyword evidence="6 19" id="KW-0732">Signal</keyword>
<dbReference type="Pfam" id="PF01299">
    <property type="entry name" value="Lamp2-like_luminal"/>
    <property type="match status" value="1"/>
</dbReference>
<feature type="signal peptide" evidence="19">
    <location>
        <begin position="1"/>
        <end position="40"/>
    </location>
</feature>
<dbReference type="PANTHER" id="PTHR11506">
    <property type="entry name" value="LYSOSOME-ASSOCIATED MEMBRANE GLYCOPROTEIN"/>
    <property type="match status" value="1"/>
</dbReference>
<keyword evidence="14" id="KW-0968">Cytoplasmic vesicle</keyword>
<dbReference type="Proteomes" id="UP001652642">
    <property type="component" value="Chromosome 11"/>
</dbReference>
<keyword evidence="4" id="KW-1003">Cell membrane</keyword>
<evidence type="ECO:0000256" key="2">
    <source>
        <dbReference type="ARBA" id="ARBA00004530"/>
    </source>
</evidence>
<evidence type="ECO:0000256" key="1">
    <source>
        <dbReference type="ARBA" id="ARBA00004251"/>
    </source>
</evidence>
<keyword evidence="9" id="KW-0072">Autophagy</keyword>
<evidence type="ECO:0000313" key="22">
    <source>
        <dbReference type="Proteomes" id="UP001652642"/>
    </source>
</evidence>
<comment type="caution">
    <text evidence="16">Lacks conserved residue(s) required for the propagation of feature annotation.</text>
</comment>
<feature type="disulfide bond" evidence="16">
    <location>
        <begin position="165"/>
        <end position="201"/>
    </location>
</feature>
<dbReference type="GeneID" id="110089989"/>
<evidence type="ECO:0000256" key="19">
    <source>
        <dbReference type="SAM" id="SignalP"/>
    </source>
</evidence>
<evidence type="ECO:0000256" key="18">
    <source>
        <dbReference type="SAM" id="Phobius"/>
    </source>
</evidence>
<evidence type="ECO:0000256" key="6">
    <source>
        <dbReference type="ARBA" id="ARBA00022729"/>
    </source>
</evidence>
<evidence type="ECO:0000259" key="20">
    <source>
        <dbReference type="Pfam" id="PF01299"/>
    </source>
</evidence>
<dbReference type="PROSITE" id="PS51407">
    <property type="entry name" value="LAMP_3"/>
    <property type="match status" value="1"/>
</dbReference>
<reference evidence="23" key="1">
    <citation type="submission" date="2025-08" db="UniProtKB">
        <authorList>
            <consortium name="RefSeq"/>
        </authorList>
    </citation>
    <scope>IDENTIFICATION</scope>
</reference>
<evidence type="ECO:0000256" key="17">
    <source>
        <dbReference type="SAM" id="MobiDB-lite"/>
    </source>
</evidence>
<feature type="disulfide bond" evidence="16">
    <location>
        <begin position="358"/>
        <end position="395"/>
    </location>
</feature>
<proteinExistence type="inferred from homology"/>
<evidence type="ECO:0000256" key="9">
    <source>
        <dbReference type="ARBA" id="ARBA00023006"/>
    </source>
</evidence>
<dbReference type="Pfam" id="PF21222">
    <property type="entry name" value="Lamp2_2nd"/>
    <property type="match status" value="1"/>
</dbReference>
<dbReference type="PRINTS" id="PR00336">
    <property type="entry name" value="LYSASSOCTDMP"/>
</dbReference>
<keyword evidence="5 16" id="KW-0812">Transmembrane</keyword>
<keyword evidence="12" id="KW-0325">Glycoprotein</keyword>
<dbReference type="InterPro" id="IPR048528">
    <property type="entry name" value="Lamp2-like_luminal"/>
</dbReference>
<dbReference type="InterPro" id="IPR002000">
    <property type="entry name" value="Lysosome-assoc_membr_glycop"/>
</dbReference>
<keyword evidence="11 16" id="KW-1015">Disulfide bond</keyword>
<feature type="domain" description="Lysosome-associated membrane glycoprotein 2-like transmembrane" evidence="21">
    <location>
        <begin position="404"/>
        <end position="428"/>
    </location>
</feature>
<keyword evidence="13 16" id="KW-0458">Lysosome</keyword>
<keyword evidence="7" id="KW-0967">Endosome</keyword>
<evidence type="ECO:0000256" key="12">
    <source>
        <dbReference type="ARBA" id="ARBA00023180"/>
    </source>
</evidence>
<evidence type="ECO:0000256" key="7">
    <source>
        <dbReference type="ARBA" id="ARBA00022753"/>
    </source>
</evidence>
<evidence type="ECO:0000256" key="16">
    <source>
        <dbReference type="PROSITE-ProRule" id="PRU00740"/>
    </source>
</evidence>
<keyword evidence="22" id="KW-1185">Reference proteome</keyword>